<accession>A0ABV0N2J3</accession>
<reference evidence="1 2" key="1">
    <citation type="submission" date="2021-06" db="EMBL/GenBank/DDBJ databases">
        <authorList>
            <person name="Palmer J.M."/>
        </authorList>
    </citation>
    <scope>NUCLEOTIDE SEQUENCE [LARGE SCALE GENOMIC DNA]</scope>
    <source>
        <strain evidence="1 2">GA_2019</strain>
        <tissue evidence="1">Muscle</tissue>
    </source>
</reference>
<gene>
    <name evidence="1" type="ORF">GOODEAATRI_018814</name>
</gene>
<dbReference type="Proteomes" id="UP001476798">
    <property type="component" value="Unassembled WGS sequence"/>
</dbReference>
<dbReference type="EMBL" id="JAHRIO010021616">
    <property type="protein sequence ID" value="MEQ2165606.1"/>
    <property type="molecule type" value="Genomic_DNA"/>
</dbReference>
<sequence length="50" mass="5690">LRQPSQFSVAEDPGMQMSRKHRCPATLRSPQGNIKPLHTCLSTLQQRMLN</sequence>
<evidence type="ECO:0000313" key="1">
    <source>
        <dbReference type="EMBL" id="MEQ2165606.1"/>
    </source>
</evidence>
<protein>
    <submittedName>
        <fullName evidence="1">Uncharacterized protein</fullName>
    </submittedName>
</protein>
<comment type="caution">
    <text evidence="1">The sequence shown here is derived from an EMBL/GenBank/DDBJ whole genome shotgun (WGS) entry which is preliminary data.</text>
</comment>
<proteinExistence type="predicted"/>
<evidence type="ECO:0000313" key="2">
    <source>
        <dbReference type="Proteomes" id="UP001476798"/>
    </source>
</evidence>
<keyword evidence="2" id="KW-1185">Reference proteome</keyword>
<feature type="non-terminal residue" evidence="1">
    <location>
        <position position="1"/>
    </location>
</feature>
<organism evidence="1 2">
    <name type="scientific">Goodea atripinnis</name>
    <dbReference type="NCBI Taxonomy" id="208336"/>
    <lineage>
        <taxon>Eukaryota</taxon>
        <taxon>Metazoa</taxon>
        <taxon>Chordata</taxon>
        <taxon>Craniata</taxon>
        <taxon>Vertebrata</taxon>
        <taxon>Euteleostomi</taxon>
        <taxon>Actinopterygii</taxon>
        <taxon>Neopterygii</taxon>
        <taxon>Teleostei</taxon>
        <taxon>Neoteleostei</taxon>
        <taxon>Acanthomorphata</taxon>
        <taxon>Ovalentaria</taxon>
        <taxon>Atherinomorphae</taxon>
        <taxon>Cyprinodontiformes</taxon>
        <taxon>Goodeidae</taxon>
        <taxon>Goodea</taxon>
    </lineage>
</organism>
<name>A0ABV0N2J3_9TELE</name>